<dbReference type="Pfam" id="PF04542">
    <property type="entry name" value="Sigma70_r2"/>
    <property type="match status" value="1"/>
</dbReference>
<keyword evidence="10" id="KW-1185">Reference proteome</keyword>
<dbReference type="InterPro" id="IPR014284">
    <property type="entry name" value="RNA_pol_sigma-70_dom"/>
</dbReference>
<keyword evidence="3 6" id="KW-0731">Sigma factor</keyword>
<dbReference type="PANTHER" id="PTHR43133:SF50">
    <property type="entry name" value="ECF RNA POLYMERASE SIGMA FACTOR SIGM"/>
    <property type="match status" value="1"/>
</dbReference>
<organism evidence="9 10">
    <name type="scientific">Longispora fulva</name>
    <dbReference type="NCBI Taxonomy" id="619741"/>
    <lineage>
        <taxon>Bacteria</taxon>
        <taxon>Bacillati</taxon>
        <taxon>Actinomycetota</taxon>
        <taxon>Actinomycetes</taxon>
        <taxon>Micromonosporales</taxon>
        <taxon>Micromonosporaceae</taxon>
        <taxon>Longispora</taxon>
    </lineage>
</organism>
<dbReference type="SUPFAM" id="SSF88946">
    <property type="entry name" value="Sigma2 domain of RNA polymerase sigma factors"/>
    <property type="match status" value="1"/>
</dbReference>
<dbReference type="GO" id="GO:0006352">
    <property type="term" value="P:DNA-templated transcription initiation"/>
    <property type="evidence" value="ECO:0007669"/>
    <property type="project" value="InterPro"/>
</dbReference>
<dbReference type="InterPro" id="IPR007627">
    <property type="entry name" value="RNA_pol_sigma70_r2"/>
</dbReference>
<evidence type="ECO:0000256" key="2">
    <source>
        <dbReference type="ARBA" id="ARBA00023015"/>
    </source>
</evidence>
<proteinExistence type="inferred from homology"/>
<name>A0A8J7GFI6_9ACTN</name>
<dbReference type="Proteomes" id="UP000622552">
    <property type="component" value="Unassembled WGS sequence"/>
</dbReference>
<dbReference type="InterPro" id="IPR000838">
    <property type="entry name" value="RNA_pol_sigma70_ECF_CS"/>
</dbReference>
<dbReference type="PANTHER" id="PTHR43133">
    <property type="entry name" value="RNA POLYMERASE ECF-TYPE SIGMA FACTO"/>
    <property type="match status" value="1"/>
</dbReference>
<dbReference type="InterPro" id="IPR013325">
    <property type="entry name" value="RNA_pol_sigma_r2"/>
</dbReference>
<sequence length="172" mass="19285">MGMADADEFDVFFRQTGQRVLRYAYGLTGDRAEAQDLTQEAYARAWERWSRVRGYDDPEAWLRLVVTRLSTDRWRRLRVRWAAASASRPPEQAPPPSEDTMVLVAALRHLPATHRQVIVLHYLLDRSVADIATEIGKGAGTVKSWLARGRAGLAAQLAETPHETTTGGSDVR</sequence>
<dbReference type="GO" id="GO:0006950">
    <property type="term" value="P:response to stress"/>
    <property type="evidence" value="ECO:0007669"/>
    <property type="project" value="UniProtKB-ARBA"/>
</dbReference>
<gene>
    <name evidence="9" type="ORF">IW245_003035</name>
</gene>
<feature type="domain" description="RNA polymerase sigma-70 region 2" evidence="7">
    <location>
        <begin position="13"/>
        <end position="78"/>
    </location>
</feature>
<keyword evidence="4 6" id="KW-0238">DNA-binding</keyword>
<keyword evidence="2 6" id="KW-0805">Transcription regulation</keyword>
<keyword evidence="5 6" id="KW-0804">Transcription</keyword>
<dbReference type="InterPro" id="IPR013324">
    <property type="entry name" value="RNA_pol_sigma_r3/r4-like"/>
</dbReference>
<feature type="domain" description="RNA polymerase sigma factor 70 region 4 type 2" evidence="8">
    <location>
        <begin position="103"/>
        <end position="151"/>
    </location>
</feature>
<comment type="caution">
    <text evidence="9">The sequence shown here is derived from an EMBL/GenBank/DDBJ whole genome shotgun (WGS) entry which is preliminary data.</text>
</comment>
<dbReference type="InterPro" id="IPR014325">
    <property type="entry name" value="RNA_pol_sigma-E_actinobac"/>
</dbReference>
<dbReference type="InterPro" id="IPR039425">
    <property type="entry name" value="RNA_pol_sigma-70-like"/>
</dbReference>
<dbReference type="Gene3D" id="1.10.1740.10">
    <property type="match status" value="1"/>
</dbReference>
<dbReference type="InterPro" id="IPR036388">
    <property type="entry name" value="WH-like_DNA-bd_sf"/>
</dbReference>
<dbReference type="Pfam" id="PF08281">
    <property type="entry name" value="Sigma70_r4_2"/>
    <property type="match status" value="1"/>
</dbReference>
<evidence type="ECO:0000256" key="6">
    <source>
        <dbReference type="RuleBase" id="RU000716"/>
    </source>
</evidence>
<evidence type="ECO:0000313" key="9">
    <source>
        <dbReference type="EMBL" id="MBG6136841.1"/>
    </source>
</evidence>
<evidence type="ECO:0000256" key="5">
    <source>
        <dbReference type="ARBA" id="ARBA00023163"/>
    </source>
</evidence>
<dbReference type="EMBL" id="JADOUF010000001">
    <property type="protein sequence ID" value="MBG6136841.1"/>
    <property type="molecule type" value="Genomic_DNA"/>
</dbReference>
<dbReference type="AlphaFoldDB" id="A0A8J7GFI6"/>
<dbReference type="GO" id="GO:0016987">
    <property type="term" value="F:sigma factor activity"/>
    <property type="evidence" value="ECO:0007669"/>
    <property type="project" value="UniProtKB-KW"/>
</dbReference>
<dbReference type="InterPro" id="IPR013249">
    <property type="entry name" value="RNA_pol_sigma70_r4_t2"/>
</dbReference>
<dbReference type="SUPFAM" id="SSF88659">
    <property type="entry name" value="Sigma3 and sigma4 domains of RNA polymerase sigma factors"/>
    <property type="match status" value="1"/>
</dbReference>
<evidence type="ECO:0000259" key="7">
    <source>
        <dbReference type="Pfam" id="PF04542"/>
    </source>
</evidence>
<evidence type="ECO:0000313" key="10">
    <source>
        <dbReference type="Proteomes" id="UP000622552"/>
    </source>
</evidence>
<dbReference type="GO" id="GO:0003677">
    <property type="term" value="F:DNA binding"/>
    <property type="evidence" value="ECO:0007669"/>
    <property type="project" value="UniProtKB-KW"/>
</dbReference>
<accession>A0A8J7GFI6</accession>
<evidence type="ECO:0000256" key="1">
    <source>
        <dbReference type="ARBA" id="ARBA00010641"/>
    </source>
</evidence>
<dbReference type="Gene3D" id="1.10.10.10">
    <property type="entry name" value="Winged helix-like DNA-binding domain superfamily/Winged helix DNA-binding domain"/>
    <property type="match status" value="1"/>
</dbReference>
<evidence type="ECO:0000259" key="8">
    <source>
        <dbReference type="Pfam" id="PF08281"/>
    </source>
</evidence>
<reference evidence="9" key="1">
    <citation type="submission" date="2020-11" db="EMBL/GenBank/DDBJ databases">
        <title>Sequencing the genomes of 1000 actinobacteria strains.</title>
        <authorList>
            <person name="Klenk H.-P."/>
        </authorList>
    </citation>
    <scope>NUCLEOTIDE SEQUENCE</scope>
    <source>
        <strain evidence="9">DSM 45356</strain>
    </source>
</reference>
<dbReference type="PROSITE" id="PS01063">
    <property type="entry name" value="SIGMA70_ECF"/>
    <property type="match status" value="1"/>
</dbReference>
<dbReference type="NCBIfam" id="TIGR02983">
    <property type="entry name" value="SigE-fam_strep"/>
    <property type="match status" value="1"/>
</dbReference>
<protein>
    <recommendedName>
        <fullName evidence="6">RNA polymerase sigma factor</fullName>
    </recommendedName>
</protein>
<evidence type="ECO:0000256" key="3">
    <source>
        <dbReference type="ARBA" id="ARBA00023082"/>
    </source>
</evidence>
<dbReference type="CDD" id="cd06171">
    <property type="entry name" value="Sigma70_r4"/>
    <property type="match status" value="1"/>
</dbReference>
<comment type="similarity">
    <text evidence="1 6">Belongs to the sigma-70 factor family. ECF subfamily.</text>
</comment>
<evidence type="ECO:0000256" key="4">
    <source>
        <dbReference type="ARBA" id="ARBA00023125"/>
    </source>
</evidence>
<dbReference type="NCBIfam" id="TIGR02937">
    <property type="entry name" value="sigma70-ECF"/>
    <property type="match status" value="1"/>
</dbReference>